<dbReference type="Pfam" id="PF00176">
    <property type="entry name" value="SNF2-rel_dom"/>
    <property type="match status" value="1"/>
</dbReference>
<evidence type="ECO:0000256" key="2">
    <source>
        <dbReference type="SAM" id="MobiDB-lite"/>
    </source>
</evidence>
<protein>
    <submittedName>
        <fullName evidence="5">Helicase SNF2</fullName>
    </submittedName>
</protein>
<proteinExistence type="predicted"/>
<dbReference type="InterPro" id="IPR011335">
    <property type="entry name" value="Restrct_endonuc-II-like"/>
</dbReference>
<keyword evidence="5" id="KW-0547">Nucleotide-binding</keyword>
<evidence type="ECO:0000256" key="1">
    <source>
        <dbReference type="ARBA" id="ARBA00022801"/>
    </source>
</evidence>
<dbReference type="CDD" id="cd18793">
    <property type="entry name" value="SF2_C_SNF"/>
    <property type="match status" value="1"/>
</dbReference>
<dbReference type="PATRIC" id="fig|1565605.3.peg.1044"/>
<dbReference type="InterPro" id="IPR001650">
    <property type="entry name" value="Helicase_C-like"/>
</dbReference>
<dbReference type="SMART" id="SM00490">
    <property type="entry name" value="HELICc"/>
    <property type="match status" value="1"/>
</dbReference>
<dbReference type="InterPro" id="IPR011856">
    <property type="entry name" value="tRNA_endonuc-like_dom_sf"/>
</dbReference>
<reference evidence="5 6" key="1">
    <citation type="journal article" date="2015" name="Genome Announc.">
        <title>Complete Genome Sequence of a Novel Bacterium within the Family Rhodocyclaceae That Degrades Polycyclic Aromatic Hydrocarbons.</title>
        <authorList>
            <person name="Singleton D.R."/>
            <person name="Dickey A.N."/>
            <person name="Scholl E.H."/>
            <person name="Wright F.A."/>
            <person name="Aitken M.D."/>
        </authorList>
    </citation>
    <scope>NUCLEOTIDE SEQUENCE [LARGE SCALE GENOMIC DNA]</scope>
    <source>
        <strain evidence="6">PG1-Ca6</strain>
    </source>
</reference>
<feature type="region of interest" description="Disordered" evidence="2">
    <location>
        <begin position="1"/>
        <end position="20"/>
    </location>
</feature>
<feature type="domain" description="Helicase C-terminal" evidence="4">
    <location>
        <begin position="934"/>
        <end position="1094"/>
    </location>
</feature>
<dbReference type="InterPro" id="IPR049730">
    <property type="entry name" value="SNF2/RAD54-like_C"/>
</dbReference>
<dbReference type="GO" id="GO:0009307">
    <property type="term" value="P:DNA restriction-modification system"/>
    <property type="evidence" value="ECO:0007669"/>
    <property type="project" value="InterPro"/>
</dbReference>
<dbReference type="Gene3D" id="3.40.50.10810">
    <property type="entry name" value="Tandem AAA-ATPase domain"/>
    <property type="match status" value="1"/>
</dbReference>
<dbReference type="Pfam" id="PF04471">
    <property type="entry name" value="Mrr_cat"/>
    <property type="match status" value="1"/>
</dbReference>
<dbReference type="GO" id="GO:0003677">
    <property type="term" value="F:DNA binding"/>
    <property type="evidence" value="ECO:0007669"/>
    <property type="project" value="InterPro"/>
</dbReference>
<evidence type="ECO:0000259" key="3">
    <source>
        <dbReference type="PROSITE" id="PS51192"/>
    </source>
</evidence>
<keyword evidence="1" id="KW-0378">Hydrolase</keyword>
<dbReference type="SMART" id="SM00487">
    <property type="entry name" value="DEXDc"/>
    <property type="match status" value="1"/>
</dbReference>
<evidence type="ECO:0000259" key="4">
    <source>
        <dbReference type="PROSITE" id="PS51194"/>
    </source>
</evidence>
<dbReference type="PROSITE" id="PS51192">
    <property type="entry name" value="HELICASE_ATP_BIND_1"/>
    <property type="match status" value="1"/>
</dbReference>
<dbReference type="InterPro" id="IPR007560">
    <property type="entry name" value="Restrct_endonuc_IV_Mrr"/>
</dbReference>
<dbReference type="HOGENOM" id="CLU_000315_21_6_4"/>
<dbReference type="PANTHER" id="PTHR10799">
    <property type="entry name" value="SNF2/RAD54 HELICASE FAMILY"/>
    <property type="match status" value="1"/>
</dbReference>
<gene>
    <name evidence="5" type="ORF">PG1C_04975</name>
</gene>
<dbReference type="InterPro" id="IPR000330">
    <property type="entry name" value="SNF2_N"/>
</dbReference>
<sequence length="1254" mass="140822">MMWTWFSRQSPSGDVSSPSDNRLTLTISNEGVTFRPDTSIPEWLYNPLQFGRSSETVSFLGQIEERGFAEFDGNAILLSWDSYYRLLPECDADELNSLLSLPKERKLRPSIQSQGALEDPDFRVVLGDWFDERDIALTVPPDFVGGLAKLGSEECVVPEAVWRLVSSIKHINTATGRSGLENRRLWSDIRIHAQAADAELSDFLRRTVVLTPERLKLGLRKTDIGDAKTVEVLPSFEGAPNKWIEFFDRFPNVLDRYDIPDGEGITQVIIDPQVKTVLREIRRWPARLVSGQRAEAFVRNPFAALGEDASKVIDEKEFEMSRAEAGITFQNFTADIQRNSTGAVVAVSLLIEETDATTVIGERYEFPDIDQLDRFIAKLAGRIESNHQCCVWEGFELEIIGDTEAQLEILREARKEWGKPQVVISYAEVHDLSRYSSRIDGIGVEKPYCSPFIARKSDDAGLIPENVVFGLWYTPTGSEQPIAISLDERQQSKLKSTVEEAKRAGEDTISFPGLEKQISVSDAENIIEILGEATKDVKNGVYKAPKIGEGETKPPTERKSLLLKPNIESLEYVESKSRRIEALSLPPSASPALPSSLKKSTQLKEHQRLGIAWLQHLWKNTPEYSRGALLADDMGLGKTLQLLCFIASCIETDPKIDPVLIVAPVSLLENWKEEVEKFFEPGTLPVLMLYGDDLKSKRISKSLIDQQLLQEGILRFLSPGWLGDAKVVLTTYETLRDLEFSLAAQKWSIMVCDEAQKIKNPNALVTRAAKKQNVRFKIPCTGTPVENTLADLWSLFDFIQPGLLGALNEFGTRYRRPIEAETDEEKERVQELRALVEPQLLRRTKADVAKDLPKKIVVDSCKSLNISQHQRDLYSHAVRLYKQRFNGGDSPFKNHLGLIQYLRHLCTDPRPIGQRSNLTESFEDYSRKAPKIGWLMNALEEIKSRDEKAIVFVEFHDLQRLLQRFIAHRFDIVPDIINGTTSASSKSSDSRQKRIKAFQQDDGFGVIILSPLAVGFGVNIQGANHVIHYTRTWNPAKEDQATDRAYRIGQSKDVFVYYPVVTADFTTFDMKLDALLEWKRGLSNDMLNGCGDLSSGDFDELESPDGDGAFDDVLVDEDDIATFDGRFFEAFCAALWAKQGYTTYRTPDCGDGGIDVVAIKGSNGYLLQCKSSMNDGASLGWEAIKDVVAGEALYQKKHPKVAFSKVAATNQRFNSTANSQAQANGVTLFDRHDLVQLLRSFAVKRIELEKFLLT</sequence>
<dbReference type="SUPFAM" id="SSF52980">
    <property type="entry name" value="Restriction endonuclease-like"/>
    <property type="match status" value="1"/>
</dbReference>
<dbReference type="SUPFAM" id="SSF52540">
    <property type="entry name" value="P-loop containing nucleoside triphosphate hydrolases"/>
    <property type="match status" value="2"/>
</dbReference>
<keyword evidence="5" id="KW-0347">Helicase</keyword>
<keyword evidence="5" id="KW-0067">ATP-binding</keyword>
<dbReference type="AlphaFoldDB" id="A0A0C5JKT5"/>
<dbReference type="GO" id="GO:0005524">
    <property type="term" value="F:ATP binding"/>
    <property type="evidence" value="ECO:0007669"/>
    <property type="project" value="InterPro"/>
</dbReference>
<dbReference type="GO" id="GO:0004519">
    <property type="term" value="F:endonuclease activity"/>
    <property type="evidence" value="ECO:0007669"/>
    <property type="project" value="InterPro"/>
</dbReference>
<dbReference type="Proteomes" id="UP000061603">
    <property type="component" value="Chromosome"/>
</dbReference>
<dbReference type="InterPro" id="IPR038718">
    <property type="entry name" value="SNF2-like_sf"/>
</dbReference>
<dbReference type="Pfam" id="PF00271">
    <property type="entry name" value="Helicase_C"/>
    <property type="match status" value="1"/>
</dbReference>
<dbReference type="EMBL" id="CP010554">
    <property type="protein sequence ID" value="AJP47986.1"/>
    <property type="molecule type" value="Genomic_DNA"/>
</dbReference>
<dbReference type="RefSeq" id="WP_202636316.1">
    <property type="nucleotide sequence ID" value="NZ_CP010554.1"/>
</dbReference>
<dbReference type="GO" id="GO:0004386">
    <property type="term" value="F:helicase activity"/>
    <property type="evidence" value="ECO:0007669"/>
    <property type="project" value="UniProtKB-KW"/>
</dbReference>
<dbReference type="InterPro" id="IPR027417">
    <property type="entry name" value="P-loop_NTPase"/>
</dbReference>
<dbReference type="KEGG" id="rbu:PG1C_04975"/>
<dbReference type="GO" id="GO:0016787">
    <property type="term" value="F:hydrolase activity"/>
    <property type="evidence" value="ECO:0007669"/>
    <property type="project" value="UniProtKB-KW"/>
</dbReference>
<name>A0A0C5JKT5_9PROT</name>
<dbReference type="InterPro" id="IPR014001">
    <property type="entry name" value="Helicase_ATP-bd"/>
</dbReference>
<evidence type="ECO:0000313" key="6">
    <source>
        <dbReference type="Proteomes" id="UP000061603"/>
    </source>
</evidence>
<dbReference type="Gene3D" id="3.40.50.300">
    <property type="entry name" value="P-loop containing nucleotide triphosphate hydrolases"/>
    <property type="match status" value="1"/>
</dbReference>
<dbReference type="PROSITE" id="PS51194">
    <property type="entry name" value="HELICASE_CTER"/>
    <property type="match status" value="1"/>
</dbReference>
<dbReference type="Gene3D" id="3.40.1350.10">
    <property type="match status" value="1"/>
</dbReference>
<keyword evidence="6" id="KW-1185">Reference proteome</keyword>
<accession>A0A0C5JKT5</accession>
<feature type="domain" description="Helicase ATP-binding" evidence="3">
    <location>
        <begin position="619"/>
        <end position="802"/>
    </location>
</feature>
<evidence type="ECO:0000313" key="5">
    <source>
        <dbReference type="EMBL" id="AJP47986.1"/>
    </source>
</evidence>
<organism evidence="5 6">
    <name type="scientific">Rugosibacter aromaticivorans</name>
    <dbReference type="NCBI Taxonomy" id="1565605"/>
    <lineage>
        <taxon>Bacteria</taxon>
        <taxon>Pseudomonadati</taxon>
        <taxon>Pseudomonadota</taxon>
        <taxon>Betaproteobacteria</taxon>
        <taxon>Nitrosomonadales</taxon>
        <taxon>Sterolibacteriaceae</taxon>
        <taxon>Rugosibacter</taxon>
    </lineage>
</organism>
<dbReference type="STRING" id="1565605.PG1C_04975"/>